<feature type="region of interest" description="Disordered" evidence="2">
    <location>
        <begin position="109"/>
        <end position="129"/>
    </location>
</feature>
<dbReference type="RefSeq" id="WP_183199304.1">
    <property type="nucleotide sequence ID" value="NZ_JACIEK010000002.1"/>
</dbReference>
<accession>A0A7W6H490</accession>
<evidence type="ECO:0000256" key="2">
    <source>
        <dbReference type="SAM" id="MobiDB-lite"/>
    </source>
</evidence>
<reference evidence="4 5" key="1">
    <citation type="submission" date="2020-08" db="EMBL/GenBank/DDBJ databases">
        <title>Genomic Encyclopedia of Type Strains, Phase IV (KMG-IV): sequencing the most valuable type-strain genomes for metagenomic binning, comparative biology and taxonomic classification.</title>
        <authorList>
            <person name="Goeker M."/>
        </authorList>
    </citation>
    <scope>NUCLEOTIDE SEQUENCE [LARGE SCALE GENOMIC DNA]</scope>
    <source>
        <strain evidence="4 5">DSM 102238</strain>
    </source>
</reference>
<dbReference type="GO" id="GO:0015920">
    <property type="term" value="P:lipopolysaccharide transport"/>
    <property type="evidence" value="ECO:0007669"/>
    <property type="project" value="TreeGrafter"/>
</dbReference>
<dbReference type="GO" id="GO:0030288">
    <property type="term" value="C:outer membrane-bounded periplasmic space"/>
    <property type="evidence" value="ECO:0007669"/>
    <property type="project" value="TreeGrafter"/>
</dbReference>
<dbReference type="Pfam" id="PF03968">
    <property type="entry name" value="LptD_N"/>
    <property type="match status" value="1"/>
</dbReference>
<keyword evidence="5" id="KW-1185">Reference proteome</keyword>
<evidence type="ECO:0000259" key="3">
    <source>
        <dbReference type="Pfam" id="PF03968"/>
    </source>
</evidence>
<dbReference type="GO" id="GO:0009279">
    <property type="term" value="C:cell outer membrane"/>
    <property type="evidence" value="ECO:0007669"/>
    <property type="project" value="TreeGrafter"/>
</dbReference>
<dbReference type="AlphaFoldDB" id="A0A7W6H490"/>
<evidence type="ECO:0000313" key="4">
    <source>
        <dbReference type="EMBL" id="MBB3997773.1"/>
    </source>
</evidence>
<feature type="region of interest" description="Disordered" evidence="2">
    <location>
        <begin position="202"/>
        <end position="223"/>
    </location>
</feature>
<proteinExistence type="predicted"/>
<name>A0A7W6H490_9HYPH</name>
<feature type="compositionally biased region" description="Low complexity" evidence="2">
    <location>
        <begin position="109"/>
        <end position="118"/>
    </location>
</feature>
<organism evidence="4 5">
    <name type="scientific">Aureimonas pseudogalii</name>
    <dbReference type="NCBI Taxonomy" id="1744844"/>
    <lineage>
        <taxon>Bacteria</taxon>
        <taxon>Pseudomonadati</taxon>
        <taxon>Pseudomonadota</taxon>
        <taxon>Alphaproteobacteria</taxon>
        <taxon>Hyphomicrobiales</taxon>
        <taxon>Aurantimonadaceae</taxon>
        <taxon>Aureimonas</taxon>
    </lineage>
</organism>
<dbReference type="InterPro" id="IPR052037">
    <property type="entry name" value="LPS_export_LptA"/>
</dbReference>
<feature type="domain" description="Organic solvent tolerance-like N-terminal" evidence="3">
    <location>
        <begin position="62"/>
        <end position="190"/>
    </location>
</feature>
<gene>
    <name evidence="4" type="ORF">GGR04_001609</name>
</gene>
<feature type="compositionally biased region" description="Polar residues" evidence="2">
    <location>
        <begin position="119"/>
        <end position="129"/>
    </location>
</feature>
<comment type="caution">
    <text evidence="4">The sequence shown here is derived from an EMBL/GenBank/DDBJ whole genome shotgun (WGS) entry which is preliminary data.</text>
</comment>
<protein>
    <submittedName>
        <fullName evidence="4">Lipopolysaccharide export system protein LptA</fullName>
    </submittedName>
</protein>
<evidence type="ECO:0000256" key="1">
    <source>
        <dbReference type="ARBA" id="ARBA00022729"/>
    </source>
</evidence>
<dbReference type="EMBL" id="JACIEK010000002">
    <property type="protein sequence ID" value="MBB3997773.1"/>
    <property type="molecule type" value="Genomic_DNA"/>
</dbReference>
<sequence length="223" mass="22215">MIAILRPPTASFLAVPLRAVPLVVALGLGLAGLASPALAQQSPGLGSSFGGLQVQGDQPIAIESNQLDVDDAQALATFSGDVSVRQGQTSMNAEKLLVHYVRKAETPAAGAAPAAQPASTGSNMPGGSSDISRLEATGKVTIKSADQVATANRADFDMATQVAVLSGDVVLSQGKNVATGCVLRIKMDTGVARLQSKDCGGASGGGGAGGRVRMLLTPGAGQP</sequence>
<dbReference type="PANTHER" id="PTHR36504:SF1">
    <property type="entry name" value="LIPOPOLYSACCHARIDE EXPORT SYSTEM PROTEIN LPTA"/>
    <property type="match status" value="1"/>
</dbReference>
<keyword evidence="1" id="KW-0732">Signal</keyword>
<dbReference type="InterPro" id="IPR005653">
    <property type="entry name" value="OstA-like_N"/>
</dbReference>
<evidence type="ECO:0000313" key="5">
    <source>
        <dbReference type="Proteomes" id="UP000542776"/>
    </source>
</evidence>
<dbReference type="Gene3D" id="2.60.450.10">
    <property type="entry name" value="Lipopolysaccharide (LPS) transport protein A like domain"/>
    <property type="match status" value="1"/>
</dbReference>
<dbReference type="GO" id="GO:0017089">
    <property type="term" value="F:glycolipid transfer activity"/>
    <property type="evidence" value="ECO:0007669"/>
    <property type="project" value="TreeGrafter"/>
</dbReference>
<dbReference type="Proteomes" id="UP000542776">
    <property type="component" value="Unassembled WGS sequence"/>
</dbReference>
<dbReference type="PANTHER" id="PTHR36504">
    <property type="entry name" value="LIPOPOLYSACCHARIDE EXPORT SYSTEM PROTEIN LPTA"/>
    <property type="match status" value="1"/>
</dbReference>